<comment type="caution">
    <text evidence="6">The sequence shown here is derived from an EMBL/GenBank/DDBJ whole genome shotgun (WGS) entry which is preliminary data.</text>
</comment>
<dbReference type="RefSeq" id="WP_148895729.1">
    <property type="nucleotide sequence ID" value="NZ_VNIB01000005.1"/>
</dbReference>
<dbReference type="SMART" id="SM00646">
    <property type="entry name" value="Ami_3"/>
    <property type="match status" value="1"/>
</dbReference>
<keyword evidence="7" id="KW-1185">Reference proteome</keyword>
<dbReference type="SUPFAM" id="SSF55383">
    <property type="entry name" value="Copper amine oxidase, domain N"/>
    <property type="match status" value="1"/>
</dbReference>
<evidence type="ECO:0000313" key="6">
    <source>
        <dbReference type="EMBL" id="TYO98795.1"/>
    </source>
</evidence>
<comment type="catalytic activity">
    <reaction evidence="1">
        <text>Hydrolyzes the link between N-acetylmuramoyl residues and L-amino acid residues in certain cell-wall glycopeptides.</text>
        <dbReference type="EC" id="3.5.1.28"/>
    </reaction>
</comment>
<protein>
    <recommendedName>
        <fullName evidence="2">N-acetylmuramoyl-L-alanine amidase</fullName>
        <ecNumber evidence="2">3.5.1.28</ecNumber>
    </recommendedName>
</protein>
<dbReference type="OrthoDB" id="9806267at2"/>
<dbReference type="AlphaFoldDB" id="A0A5D3WN89"/>
<feature type="domain" description="MurNAc-LAA" evidence="5">
    <location>
        <begin position="232"/>
        <end position="350"/>
    </location>
</feature>
<dbReference type="InterPro" id="IPR050695">
    <property type="entry name" value="N-acetylmuramoyl_amidase_3"/>
</dbReference>
<dbReference type="Gene3D" id="3.40.630.40">
    <property type="entry name" value="Zn-dependent exopeptidases"/>
    <property type="match status" value="1"/>
</dbReference>
<dbReference type="Pfam" id="PF01520">
    <property type="entry name" value="Amidase_3"/>
    <property type="match status" value="1"/>
</dbReference>
<gene>
    <name evidence="6" type="ORF">EDC39_105164</name>
</gene>
<proteinExistence type="predicted"/>
<dbReference type="InterPro" id="IPR002508">
    <property type="entry name" value="MurNAc-LAA_cat"/>
</dbReference>
<evidence type="ECO:0000256" key="2">
    <source>
        <dbReference type="ARBA" id="ARBA00011901"/>
    </source>
</evidence>
<dbReference type="EMBL" id="VNIB01000005">
    <property type="protein sequence ID" value="TYO98795.1"/>
    <property type="molecule type" value="Genomic_DNA"/>
</dbReference>
<dbReference type="GO" id="GO:0008745">
    <property type="term" value="F:N-acetylmuramoyl-L-alanine amidase activity"/>
    <property type="evidence" value="ECO:0007669"/>
    <property type="project" value="UniProtKB-EC"/>
</dbReference>
<evidence type="ECO:0000256" key="3">
    <source>
        <dbReference type="ARBA" id="ARBA00022801"/>
    </source>
</evidence>
<evidence type="ECO:0000259" key="5">
    <source>
        <dbReference type="SMART" id="SM00646"/>
    </source>
</evidence>
<feature type="chain" id="PRO_5022904438" description="N-acetylmuramoyl-L-alanine amidase" evidence="4">
    <location>
        <begin position="24"/>
        <end position="360"/>
    </location>
</feature>
<keyword evidence="3" id="KW-0378">Hydrolase</keyword>
<dbReference type="GO" id="GO:0009253">
    <property type="term" value="P:peptidoglycan catabolic process"/>
    <property type="evidence" value="ECO:0007669"/>
    <property type="project" value="InterPro"/>
</dbReference>
<dbReference type="Proteomes" id="UP000324159">
    <property type="component" value="Unassembled WGS sequence"/>
</dbReference>
<evidence type="ECO:0000256" key="1">
    <source>
        <dbReference type="ARBA" id="ARBA00001561"/>
    </source>
</evidence>
<dbReference type="PANTHER" id="PTHR30404:SF0">
    <property type="entry name" value="N-ACETYLMURAMOYL-L-ALANINE AMIDASE AMIC"/>
    <property type="match status" value="1"/>
</dbReference>
<accession>A0A5D3WN89</accession>
<dbReference type="CDD" id="cd02696">
    <property type="entry name" value="MurNAc-LAA"/>
    <property type="match status" value="1"/>
</dbReference>
<keyword evidence="4" id="KW-0732">Signal</keyword>
<dbReference type="GO" id="GO:0030288">
    <property type="term" value="C:outer membrane-bounded periplasmic space"/>
    <property type="evidence" value="ECO:0007669"/>
    <property type="project" value="TreeGrafter"/>
</dbReference>
<reference evidence="6 7" key="1">
    <citation type="submission" date="2019-07" db="EMBL/GenBank/DDBJ databases">
        <title>Genomic Encyclopedia of Type Strains, Phase IV (KMG-IV): sequencing the most valuable type-strain genomes for metagenomic binning, comparative biology and taxonomic classification.</title>
        <authorList>
            <person name="Goeker M."/>
        </authorList>
    </citation>
    <scope>NUCLEOTIDE SEQUENCE [LARGE SCALE GENOMIC DNA]</scope>
    <source>
        <strain evidence="6 7">SS015</strain>
    </source>
</reference>
<dbReference type="SUPFAM" id="SSF53187">
    <property type="entry name" value="Zn-dependent exopeptidases"/>
    <property type="match status" value="1"/>
</dbReference>
<dbReference type="InterPro" id="IPR036582">
    <property type="entry name" value="Mao_N_sf"/>
</dbReference>
<name>A0A5D3WN89_9BACT</name>
<evidence type="ECO:0000313" key="7">
    <source>
        <dbReference type="Proteomes" id="UP000324159"/>
    </source>
</evidence>
<feature type="signal peptide" evidence="4">
    <location>
        <begin position="1"/>
        <end position="23"/>
    </location>
</feature>
<evidence type="ECO:0000256" key="4">
    <source>
        <dbReference type="SAM" id="SignalP"/>
    </source>
</evidence>
<dbReference type="PANTHER" id="PTHR30404">
    <property type="entry name" value="N-ACETYLMURAMOYL-L-ALANINE AMIDASE"/>
    <property type="match status" value="1"/>
</dbReference>
<organism evidence="6 7">
    <name type="scientific">Geothermobacter ehrlichii</name>
    <dbReference type="NCBI Taxonomy" id="213224"/>
    <lineage>
        <taxon>Bacteria</taxon>
        <taxon>Pseudomonadati</taxon>
        <taxon>Thermodesulfobacteriota</taxon>
        <taxon>Desulfuromonadia</taxon>
        <taxon>Desulfuromonadales</taxon>
        <taxon>Geothermobacteraceae</taxon>
        <taxon>Geothermobacter</taxon>
    </lineage>
</organism>
<sequence length="360" mass="40136">MSRLSFILPVLLACLVSADVAQAAVELAWSGSRPHRIEEVYNRDGVPYLAVEDVLSALRLRGRWHSVEHRFRFRTPSGVASIFPGGNYLEIDGRFIPLDHPPLFIDGRLRVAEDFVIGQLPGLVGRSVYYRNLDPPEQLVVESDNPIDQLFALLLRKKQSKSGPRLRAVAIDVGHGGEDPGTIGLHGTKEKDVALAFARQLEKLLKMRLGVDVYLSRDGDYSLDGQQRLRTVLDRDVDLFILLHAQGHFASGPHGVELYIRPQEEFSARDLRQERRGGSRRLAAEVRQSLLDEGFAVSEVRQAGLLPLGRGDLPTVMLELGYLTNPDDLALLTDPEARQMLAEAVVEGVERFGRDQRSVK</sequence>
<dbReference type="EC" id="3.5.1.28" evidence="2"/>